<dbReference type="Proteomes" id="UP000777438">
    <property type="component" value="Unassembled WGS sequence"/>
</dbReference>
<evidence type="ECO:0000313" key="2">
    <source>
        <dbReference type="EMBL" id="KAH6896819.1"/>
    </source>
</evidence>
<keyword evidence="1" id="KW-0472">Membrane</keyword>
<gene>
    <name evidence="2" type="ORF">B0T10DRAFT_556681</name>
</gene>
<feature type="transmembrane region" description="Helical" evidence="1">
    <location>
        <begin position="69"/>
        <end position="93"/>
    </location>
</feature>
<accession>A0A9P8WD57</accession>
<dbReference type="AlphaFoldDB" id="A0A9P8WD57"/>
<evidence type="ECO:0000313" key="3">
    <source>
        <dbReference type="Proteomes" id="UP000777438"/>
    </source>
</evidence>
<sequence>MFTFLSPGACSFTLAPGEELEAAFAPLLVLRLRRRRRQTHRQPKPESAQGWVILGFRNLFDYLAVYSEIHSIAAGIFMSIAGVTSAIGSGLYLRSLTLILIQLIDAFNHQTC</sequence>
<keyword evidence="3" id="KW-1185">Reference proteome</keyword>
<protein>
    <submittedName>
        <fullName evidence="2">Uncharacterized protein</fullName>
    </submittedName>
</protein>
<keyword evidence="1" id="KW-0812">Transmembrane</keyword>
<organism evidence="2 3">
    <name type="scientific">Thelonectria olida</name>
    <dbReference type="NCBI Taxonomy" id="1576542"/>
    <lineage>
        <taxon>Eukaryota</taxon>
        <taxon>Fungi</taxon>
        <taxon>Dikarya</taxon>
        <taxon>Ascomycota</taxon>
        <taxon>Pezizomycotina</taxon>
        <taxon>Sordariomycetes</taxon>
        <taxon>Hypocreomycetidae</taxon>
        <taxon>Hypocreales</taxon>
        <taxon>Nectriaceae</taxon>
        <taxon>Thelonectria</taxon>
    </lineage>
</organism>
<evidence type="ECO:0000256" key="1">
    <source>
        <dbReference type="SAM" id="Phobius"/>
    </source>
</evidence>
<dbReference type="EMBL" id="JAGPYM010000003">
    <property type="protein sequence ID" value="KAH6896819.1"/>
    <property type="molecule type" value="Genomic_DNA"/>
</dbReference>
<keyword evidence="1" id="KW-1133">Transmembrane helix</keyword>
<name>A0A9P8WD57_9HYPO</name>
<reference evidence="2 3" key="1">
    <citation type="journal article" date="2021" name="Nat. Commun.">
        <title>Genetic determinants of endophytism in the Arabidopsis root mycobiome.</title>
        <authorList>
            <person name="Mesny F."/>
            <person name="Miyauchi S."/>
            <person name="Thiergart T."/>
            <person name="Pickel B."/>
            <person name="Atanasova L."/>
            <person name="Karlsson M."/>
            <person name="Huettel B."/>
            <person name="Barry K.W."/>
            <person name="Haridas S."/>
            <person name="Chen C."/>
            <person name="Bauer D."/>
            <person name="Andreopoulos W."/>
            <person name="Pangilinan J."/>
            <person name="LaButti K."/>
            <person name="Riley R."/>
            <person name="Lipzen A."/>
            <person name="Clum A."/>
            <person name="Drula E."/>
            <person name="Henrissat B."/>
            <person name="Kohler A."/>
            <person name="Grigoriev I.V."/>
            <person name="Martin F.M."/>
            <person name="Hacquard S."/>
        </authorList>
    </citation>
    <scope>NUCLEOTIDE SEQUENCE [LARGE SCALE GENOMIC DNA]</scope>
    <source>
        <strain evidence="2 3">MPI-CAGE-CH-0241</strain>
    </source>
</reference>
<proteinExistence type="predicted"/>
<comment type="caution">
    <text evidence="2">The sequence shown here is derived from an EMBL/GenBank/DDBJ whole genome shotgun (WGS) entry which is preliminary data.</text>
</comment>